<dbReference type="Gene3D" id="2.40.330.10">
    <property type="entry name" value="DNA-binding pseudobarrel domain"/>
    <property type="match status" value="6"/>
</dbReference>
<feature type="compositionally biased region" description="Polar residues" evidence="7">
    <location>
        <begin position="591"/>
        <end position="605"/>
    </location>
</feature>
<evidence type="ECO:0000313" key="9">
    <source>
        <dbReference type="EnsemblPlants" id="Bra007835.1-P"/>
    </source>
</evidence>
<evidence type="ECO:0000256" key="3">
    <source>
        <dbReference type="ARBA" id="ARBA00023015"/>
    </source>
</evidence>
<feature type="region of interest" description="Disordered" evidence="7">
    <location>
        <begin position="591"/>
        <end position="621"/>
    </location>
</feature>
<dbReference type="PANTHER" id="PTHR31674">
    <property type="entry name" value="B3 DOMAIN-CONTAINING PROTEIN REM-LIKE 3-RELATED"/>
    <property type="match status" value="1"/>
</dbReference>
<accession>M4CUE0</accession>
<keyword evidence="10" id="KW-1185">Reference proteome</keyword>
<evidence type="ECO:0000256" key="4">
    <source>
        <dbReference type="ARBA" id="ARBA00023125"/>
    </source>
</evidence>
<dbReference type="EnsemblPlants" id="Bra007835.1">
    <property type="protein sequence ID" value="Bra007835.1-P"/>
    <property type="gene ID" value="Bra007835"/>
</dbReference>
<keyword evidence="3" id="KW-0805">Transcription regulation</keyword>
<reference evidence="9 10" key="1">
    <citation type="journal article" date="2011" name="Nat. Genet.">
        <title>The genome of the mesopolyploid crop species Brassica rapa.</title>
        <authorList>
            <consortium name="Brassica rapa Genome Sequencing Project Consortium"/>
            <person name="Wang X."/>
            <person name="Wang H."/>
            <person name="Wang J."/>
            <person name="Sun R."/>
            <person name="Wu J."/>
            <person name="Liu S."/>
            <person name="Bai Y."/>
            <person name="Mun J.H."/>
            <person name="Bancroft I."/>
            <person name="Cheng F."/>
            <person name="Huang S."/>
            <person name="Li X."/>
            <person name="Hua W."/>
            <person name="Wang J."/>
            <person name="Wang X."/>
            <person name="Freeling M."/>
            <person name="Pires J.C."/>
            <person name="Paterson A.H."/>
            <person name="Chalhoub B."/>
            <person name="Wang B."/>
            <person name="Hayward A."/>
            <person name="Sharpe A.G."/>
            <person name="Park B.S."/>
            <person name="Weisshaar B."/>
            <person name="Liu B."/>
            <person name="Li B."/>
            <person name="Liu B."/>
            <person name="Tong C."/>
            <person name="Song C."/>
            <person name="Duran C."/>
            <person name="Peng C."/>
            <person name="Geng C."/>
            <person name="Koh C."/>
            <person name="Lin C."/>
            <person name="Edwards D."/>
            <person name="Mu D."/>
            <person name="Shen D."/>
            <person name="Soumpourou E."/>
            <person name="Li F."/>
            <person name="Fraser F."/>
            <person name="Conant G."/>
            <person name="Lassalle G."/>
            <person name="King G.J."/>
            <person name="Bonnema G."/>
            <person name="Tang H."/>
            <person name="Wang H."/>
            <person name="Belcram H."/>
            <person name="Zhou H."/>
            <person name="Hirakawa H."/>
            <person name="Abe H."/>
            <person name="Guo H."/>
            <person name="Wang H."/>
            <person name="Jin H."/>
            <person name="Parkin I.A."/>
            <person name="Batley J."/>
            <person name="Kim J.S."/>
            <person name="Just J."/>
            <person name="Li J."/>
            <person name="Xu J."/>
            <person name="Deng J."/>
            <person name="Kim J.A."/>
            <person name="Li J."/>
            <person name="Yu J."/>
            <person name="Meng J."/>
            <person name="Wang J."/>
            <person name="Min J."/>
            <person name="Poulain J."/>
            <person name="Wang J."/>
            <person name="Hatakeyama K."/>
            <person name="Wu K."/>
            <person name="Wang L."/>
            <person name="Fang L."/>
            <person name="Trick M."/>
            <person name="Links M.G."/>
            <person name="Zhao M."/>
            <person name="Jin M."/>
            <person name="Ramchiary N."/>
            <person name="Drou N."/>
            <person name="Berkman P.J."/>
            <person name="Cai Q."/>
            <person name="Huang Q."/>
            <person name="Li R."/>
            <person name="Tabata S."/>
            <person name="Cheng S."/>
            <person name="Zhang S."/>
            <person name="Zhang S."/>
            <person name="Huang S."/>
            <person name="Sato S."/>
            <person name="Sun S."/>
            <person name="Kwon S.J."/>
            <person name="Choi S.R."/>
            <person name="Lee T.H."/>
            <person name="Fan W."/>
            <person name="Zhao X."/>
            <person name="Tan X."/>
            <person name="Xu X."/>
            <person name="Wang Y."/>
            <person name="Qiu Y."/>
            <person name="Yin Y."/>
            <person name="Li Y."/>
            <person name="Du Y."/>
            <person name="Liao Y."/>
            <person name="Lim Y."/>
            <person name="Narusaka Y."/>
            <person name="Wang Y."/>
            <person name="Wang Z."/>
            <person name="Li Z."/>
            <person name="Wang Z."/>
            <person name="Xiong Z."/>
            <person name="Zhang Z."/>
        </authorList>
    </citation>
    <scope>NUCLEOTIDE SEQUENCE [LARGE SCALE GENOMIC DNA]</scope>
    <source>
        <strain evidence="9 10">cv. Chiifu-401-42</strain>
    </source>
</reference>
<feature type="domain" description="TF-B3" evidence="8">
    <location>
        <begin position="5"/>
        <end position="97"/>
    </location>
</feature>
<dbReference type="Pfam" id="PF02362">
    <property type="entry name" value="B3"/>
    <property type="match status" value="6"/>
</dbReference>
<dbReference type="SUPFAM" id="SSF101936">
    <property type="entry name" value="DNA-binding pseudobarrel domain"/>
    <property type="match status" value="6"/>
</dbReference>
<dbReference type="HOGENOM" id="CLU_014437_1_0_1"/>
<evidence type="ECO:0000313" key="10">
    <source>
        <dbReference type="Proteomes" id="UP000011750"/>
    </source>
</evidence>
<evidence type="ECO:0000259" key="8">
    <source>
        <dbReference type="PROSITE" id="PS50863"/>
    </source>
</evidence>
<keyword evidence="5" id="KW-0804">Transcription</keyword>
<dbReference type="SMART" id="SM01019">
    <property type="entry name" value="B3"/>
    <property type="match status" value="6"/>
</dbReference>
<feature type="domain" description="TF-B3" evidence="8">
    <location>
        <begin position="255"/>
        <end position="319"/>
    </location>
</feature>
<feature type="domain" description="TF-B3" evidence="8">
    <location>
        <begin position="142"/>
        <end position="238"/>
    </location>
</feature>
<organism evidence="9 10">
    <name type="scientific">Brassica campestris</name>
    <name type="common">Field mustard</name>
    <dbReference type="NCBI Taxonomy" id="3711"/>
    <lineage>
        <taxon>Eukaryota</taxon>
        <taxon>Viridiplantae</taxon>
        <taxon>Streptophyta</taxon>
        <taxon>Embryophyta</taxon>
        <taxon>Tracheophyta</taxon>
        <taxon>Spermatophyta</taxon>
        <taxon>Magnoliopsida</taxon>
        <taxon>eudicotyledons</taxon>
        <taxon>Gunneridae</taxon>
        <taxon>Pentapetalae</taxon>
        <taxon>rosids</taxon>
        <taxon>malvids</taxon>
        <taxon>Brassicales</taxon>
        <taxon>Brassicaceae</taxon>
        <taxon>Brassiceae</taxon>
        <taxon>Brassica</taxon>
    </lineage>
</organism>
<dbReference type="InterPro" id="IPR015300">
    <property type="entry name" value="DNA-bd_pseudobarrel_sf"/>
</dbReference>
<dbReference type="Gramene" id="Bra007835.1">
    <property type="protein sequence ID" value="Bra007835.1-P"/>
    <property type="gene ID" value="Bra007835"/>
</dbReference>
<dbReference type="AlphaFoldDB" id="M4CUE0"/>
<dbReference type="Proteomes" id="UP000011750">
    <property type="component" value="Chromosome A09"/>
</dbReference>
<evidence type="ECO:0000256" key="6">
    <source>
        <dbReference type="ARBA" id="ARBA00023242"/>
    </source>
</evidence>
<dbReference type="CDD" id="cd10017">
    <property type="entry name" value="B3_DNA"/>
    <property type="match status" value="6"/>
</dbReference>
<evidence type="ECO:0000256" key="5">
    <source>
        <dbReference type="ARBA" id="ARBA00023163"/>
    </source>
</evidence>
<keyword evidence="2" id="KW-0677">Repeat</keyword>
<feature type="domain" description="TF-B3" evidence="8">
    <location>
        <begin position="628"/>
        <end position="717"/>
    </location>
</feature>
<dbReference type="GO" id="GO:0005634">
    <property type="term" value="C:nucleus"/>
    <property type="evidence" value="ECO:0007669"/>
    <property type="project" value="UniProtKB-SubCell"/>
</dbReference>
<dbReference type="InterPro" id="IPR039218">
    <property type="entry name" value="REM_fam"/>
</dbReference>
<dbReference type="eggNOG" id="ENOG502SK57">
    <property type="taxonomic scope" value="Eukaryota"/>
</dbReference>
<dbReference type="PROSITE" id="PS50863">
    <property type="entry name" value="B3"/>
    <property type="match status" value="6"/>
</dbReference>
<feature type="domain" description="TF-B3" evidence="8">
    <location>
        <begin position="496"/>
        <end position="593"/>
    </location>
</feature>
<keyword evidence="4" id="KW-0238">DNA-binding</keyword>
<feature type="compositionally biased region" description="Basic and acidic residues" evidence="7">
    <location>
        <begin position="606"/>
        <end position="620"/>
    </location>
</feature>
<dbReference type="GO" id="GO:0003677">
    <property type="term" value="F:DNA binding"/>
    <property type="evidence" value="ECO:0007669"/>
    <property type="project" value="UniProtKB-KW"/>
</dbReference>
<dbReference type="InterPro" id="IPR003340">
    <property type="entry name" value="B3_DNA-bd"/>
</dbReference>
<dbReference type="FunFam" id="2.40.330.10:FF:000009">
    <property type="entry name" value="Transcriptional factor B3 family protein"/>
    <property type="match status" value="1"/>
</dbReference>
<evidence type="ECO:0000256" key="2">
    <source>
        <dbReference type="ARBA" id="ARBA00022737"/>
    </source>
</evidence>
<reference evidence="9 10" key="2">
    <citation type="journal article" date="2018" name="Hortic Res">
        <title>Improved Brassica rapa reference genome by single-molecule sequencing and chromosome conformation capture technologies.</title>
        <authorList>
            <person name="Zhang L."/>
            <person name="Cai X."/>
            <person name="Wu J."/>
            <person name="Liu M."/>
            <person name="Grob S."/>
            <person name="Cheng F."/>
            <person name="Liang J."/>
            <person name="Cai C."/>
            <person name="Liu Z."/>
            <person name="Liu B."/>
            <person name="Wang F."/>
            <person name="Li S."/>
            <person name="Liu F."/>
            <person name="Li X."/>
            <person name="Cheng L."/>
            <person name="Yang W."/>
            <person name="Li M.H."/>
            <person name="Grossniklaus U."/>
            <person name="Zheng H."/>
            <person name="Wang X."/>
        </authorList>
    </citation>
    <scope>NUCLEOTIDE SEQUENCE [LARGE SCALE GENOMIC DNA]</scope>
    <source>
        <strain evidence="9 10">cv. Chiifu-401-42</strain>
    </source>
</reference>
<sequence>MTATVTTTEREGPLAELTTLDIPVAFFLKHLDKRNKGKTAKLRSDTSETTWNVKLDGRRFSDGWEYFAVAHDLRVGDIVVFRHEGELAFHVTALGPSCCEIQYGEDSQEEDKSGELCDAMEEISRKKKRPKTEIDFSKDQSCFVITVTPSNLRRDTVYLPKAFAVVNCLMKKFEIVLVNEERESWKLNLRQDSYLGRFYMSNGWRSFCVANGKKPEDMFTFKMVQNETTPVLKLLPWNNEDLHNPASNGLKSKFKIDLMNEKGESWTIDLRHEPYSGRFLIRSGWRSFCAANGKKPGDMFNFKLIRNVETPVLKLFPLNLPKLEPSEDTRQGLEATEREFLGVETNRDDSRQEAIRKGKWLEANEITIKEENISTTENRFVTLTLTTSKLDLPKEFTSSNLLEKECRKIVLRDRWERSWAMDLAFKKSSDTFYIRQGWRSFCDENGKKAGSFFVFKLVGNRETPLLSLCSTGSTSNRNNKESCVEHSTTPPIKSRLMTLTIEHASFIKGSLHLPLRFMKKHGLDKPRLITLLGKDGTKWVANLRRESSGGRMRLGKGWKDFALANGLKVGDSFTFELVGKNNTPPMLSLIRTESTSDTRQPSSGNKTREGKQTIEERRDSSSAIKNQVVTLTLTPDDVRACQLILPSQFMKANGIYKLGKITLLGENGTRWLAFLLSKDGLLALGCGWKDFCEANGVKTGESFTLECICEANDTTHV</sequence>
<comment type="subcellular location">
    <subcellularLocation>
        <location evidence="1">Nucleus</location>
    </subcellularLocation>
</comment>
<proteinExistence type="predicted"/>
<reference evidence="9" key="3">
    <citation type="submission" date="2023-03" db="UniProtKB">
        <authorList>
            <consortium name="EnsemblPlants"/>
        </authorList>
    </citation>
    <scope>IDENTIFICATION</scope>
    <source>
        <strain evidence="9">cv. Chiifu-401-42</strain>
    </source>
</reference>
<name>M4CUE0_BRACM</name>
<feature type="domain" description="TF-B3" evidence="8">
    <location>
        <begin position="375"/>
        <end position="471"/>
    </location>
</feature>
<keyword evidence="6" id="KW-0539">Nucleus</keyword>
<dbReference type="STRING" id="51351.M4CUE0"/>
<protein>
    <recommendedName>
        <fullName evidence="8">TF-B3 domain-containing protein</fullName>
    </recommendedName>
</protein>
<dbReference type="InParanoid" id="M4CUE0"/>
<evidence type="ECO:0000256" key="7">
    <source>
        <dbReference type="SAM" id="MobiDB-lite"/>
    </source>
</evidence>
<dbReference type="FunCoup" id="M4CUE0">
    <property type="interactions" value="8"/>
</dbReference>
<evidence type="ECO:0000256" key="1">
    <source>
        <dbReference type="ARBA" id="ARBA00004123"/>
    </source>
</evidence>
<dbReference type="PANTHER" id="PTHR31674:SF96">
    <property type="entry name" value="B3 DOMAIN-CONTAINING PROTEIN REM-LIKE 3-RELATED"/>
    <property type="match status" value="1"/>
</dbReference>